<name>A0AAV7K0C8_9METZ</name>
<dbReference type="Gene3D" id="3.40.140.10">
    <property type="entry name" value="Cytidine Deaminase, domain 2"/>
    <property type="match status" value="1"/>
</dbReference>
<reference evidence="6 7" key="1">
    <citation type="journal article" date="2023" name="BMC Biol.">
        <title>The compact genome of the sponge Oopsacas minuta (Hexactinellida) is lacking key metazoan core genes.</title>
        <authorList>
            <person name="Santini S."/>
            <person name="Schenkelaars Q."/>
            <person name="Jourda C."/>
            <person name="Duchesne M."/>
            <person name="Belahbib H."/>
            <person name="Rocher C."/>
            <person name="Selva M."/>
            <person name="Riesgo A."/>
            <person name="Vervoort M."/>
            <person name="Leys S.P."/>
            <person name="Kodjabachian L."/>
            <person name="Le Bivic A."/>
            <person name="Borchiellini C."/>
            <person name="Claverie J.M."/>
            <person name="Renard E."/>
        </authorList>
    </citation>
    <scope>NUCLEOTIDE SEQUENCE [LARGE SCALE GENOMIC DNA]</scope>
    <source>
        <strain evidence="6">SPO-2</strain>
    </source>
</reference>
<evidence type="ECO:0000256" key="4">
    <source>
        <dbReference type="SAM" id="MobiDB-lite"/>
    </source>
</evidence>
<dbReference type="Pfam" id="PF01398">
    <property type="entry name" value="JAB"/>
    <property type="match status" value="1"/>
</dbReference>
<evidence type="ECO:0000256" key="3">
    <source>
        <dbReference type="RuleBase" id="RU367006"/>
    </source>
</evidence>
<dbReference type="Proteomes" id="UP001165289">
    <property type="component" value="Unassembled WGS sequence"/>
</dbReference>
<dbReference type="CDD" id="cd08063">
    <property type="entry name" value="MPN_CSN6"/>
    <property type="match status" value="1"/>
</dbReference>
<dbReference type="GO" id="GO:0008180">
    <property type="term" value="C:COP9 signalosome"/>
    <property type="evidence" value="ECO:0007669"/>
    <property type="project" value="UniProtKB-UniRule"/>
</dbReference>
<protein>
    <recommendedName>
        <fullName evidence="2 3">COP9 signalosome complex subunit 6</fullName>
    </recommendedName>
</protein>
<keyword evidence="3" id="KW-0539">Nucleus</keyword>
<dbReference type="GO" id="GO:0000338">
    <property type="term" value="P:protein deneddylation"/>
    <property type="evidence" value="ECO:0007669"/>
    <property type="project" value="InterPro"/>
</dbReference>
<dbReference type="PANTHER" id="PTHR10540">
    <property type="entry name" value="EUKARYOTIC TRANSLATION INITIATION FACTOR 3 SUBUNIT F-RELATED"/>
    <property type="match status" value="1"/>
</dbReference>
<dbReference type="AlphaFoldDB" id="A0AAV7K0C8"/>
<evidence type="ECO:0000256" key="1">
    <source>
        <dbReference type="ARBA" id="ARBA00010893"/>
    </source>
</evidence>
<comment type="similarity">
    <text evidence="1 3">Belongs to the peptidase M67A family. CSN6 subfamily.</text>
</comment>
<keyword evidence="7" id="KW-1185">Reference proteome</keyword>
<comment type="subcellular location">
    <subcellularLocation>
        <location evidence="3">Cytoplasm</location>
    </subcellularLocation>
    <subcellularLocation>
        <location evidence="3">Nucleus</location>
    </subcellularLocation>
</comment>
<dbReference type="InterPro" id="IPR037518">
    <property type="entry name" value="MPN"/>
</dbReference>
<keyword evidence="3" id="KW-0963">Cytoplasm</keyword>
<dbReference type="InterPro" id="IPR000555">
    <property type="entry name" value="JAMM/MPN+_dom"/>
</dbReference>
<sequence>MAEVQMDTTPPTPTPDWGTKTETTGLSISLHPLVVMSISDHYTRVLAQGGGKEVKVYGALLGTQKGRHLEVSNCFEIKTVFVNTIESLDHDYLTEKDTMFKQVYPNLDVIGWYSNGHMAETDASESDFHRQLTEWNVTLLFLKLVTSNVSNQLPITIYEATIDPNVNTGVIFSEVSYALATEEAERIGVDHVARVSASGSADTSAASDHLMVQYRALKMLFHRIKIISQYLRAVKSGELPPSPEVLRDIQSLTRQLPVTQTPEMNEECNDN</sequence>
<evidence type="ECO:0000313" key="6">
    <source>
        <dbReference type="EMBL" id="KAI6654663.1"/>
    </source>
</evidence>
<dbReference type="InterPro" id="IPR033859">
    <property type="entry name" value="MPN_CSN6"/>
</dbReference>
<accession>A0AAV7K0C8</accession>
<evidence type="ECO:0000256" key="2">
    <source>
        <dbReference type="ARBA" id="ARBA00014871"/>
    </source>
</evidence>
<comment type="function">
    <text evidence="3">Component of the COP9 signalosome complex (CSN), a complex involved in various cellular and developmental processes.</text>
</comment>
<feature type="domain" description="MPN" evidence="5">
    <location>
        <begin position="28"/>
        <end position="164"/>
    </location>
</feature>
<proteinExistence type="inferred from homology"/>
<dbReference type="GO" id="GO:0005737">
    <property type="term" value="C:cytoplasm"/>
    <property type="evidence" value="ECO:0007669"/>
    <property type="project" value="UniProtKB-SubCell"/>
</dbReference>
<comment type="caution">
    <text evidence="6">The sequence shown here is derived from an EMBL/GenBank/DDBJ whole genome shotgun (WGS) entry which is preliminary data.</text>
</comment>
<gene>
    <name evidence="6" type="ORF">LOD99_1057</name>
</gene>
<dbReference type="Pfam" id="PF13012">
    <property type="entry name" value="MitMem_reg"/>
    <property type="match status" value="1"/>
</dbReference>
<feature type="region of interest" description="Disordered" evidence="4">
    <location>
        <begin position="1"/>
        <end position="22"/>
    </location>
</feature>
<organism evidence="6 7">
    <name type="scientific">Oopsacas minuta</name>
    <dbReference type="NCBI Taxonomy" id="111878"/>
    <lineage>
        <taxon>Eukaryota</taxon>
        <taxon>Metazoa</taxon>
        <taxon>Porifera</taxon>
        <taxon>Hexactinellida</taxon>
        <taxon>Hexasterophora</taxon>
        <taxon>Lyssacinosida</taxon>
        <taxon>Leucopsacidae</taxon>
        <taxon>Oopsacas</taxon>
    </lineage>
</organism>
<evidence type="ECO:0000313" key="7">
    <source>
        <dbReference type="Proteomes" id="UP001165289"/>
    </source>
</evidence>
<dbReference type="InterPro" id="IPR024969">
    <property type="entry name" value="EIF3F/CSN6-like_C"/>
</dbReference>
<dbReference type="SMART" id="SM00232">
    <property type="entry name" value="JAB_MPN"/>
    <property type="match status" value="1"/>
</dbReference>
<dbReference type="PROSITE" id="PS50249">
    <property type="entry name" value="MPN"/>
    <property type="match status" value="1"/>
</dbReference>
<dbReference type="GO" id="GO:0008237">
    <property type="term" value="F:metallopeptidase activity"/>
    <property type="evidence" value="ECO:0007669"/>
    <property type="project" value="InterPro"/>
</dbReference>
<keyword evidence="3" id="KW-0736">Signalosome</keyword>
<dbReference type="EMBL" id="JAKMXF010000222">
    <property type="protein sequence ID" value="KAI6654663.1"/>
    <property type="molecule type" value="Genomic_DNA"/>
</dbReference>
<evidence type="ECO:0000259" key="5">
    <source>
        <dbReference type="PROSITE" id="PS50249"/>
    </source>
</evidence>
<dbReference type="PANTHER" id="PTHR10540:SF8">
    <property type="entry name" value="COP9 SIGNALOSOME COMPLEX SUBUNIT 6"/>
    <property type="match status" value="1"/>
</dbReference>